<feature type="domain" description="DUF1508" evidence="2">
    <location>
        <begin position="23"/>
        <end position="65"/>
    </location>
</feature>
<dbReference type="Pfam" id="PF07411">
    <property type="entry name" value="DUF1508"/>
    <property type="match status" value="1"/>
</dbReference>
<evidence type="ECO:0000259" key="2">
    <source>
        <dbReference type="Pfam" id="PF07411"/>
    </source>
</evidence>
<dbReference type="SUPFAM" id="SSF160113">
    <property type="entry name" value="YegP-like"/>
    <property type="match status" value="1"/>
</dbReference>
<accession>A0ABY9PA53</accession>
<comment type="similarity">
    <text evidence="1">Belongs to the UPF0339 family. Duplicated subfamily.</text>
</comment>
<keyword evidence="4" id="KW-1185">Reference proteome</keyword>
<evidence type="ECO:0000256" key="1">
    <source>
        <dbReference type="ARBA" id="ARBA00007576"/>
    </source>
</evidence>
<dbReference type="RefSeq" id="WP_309151693.1">
    <property type="nucleotide sequence ID" value="NZ_CP133568.1"/>
</dbReference>
<dbReference type="InterPro" id="IPR010879">
    <property type="entry name" value="DUF1508"/>
</dbReference>
<dbReference type="EMBL" id="CP133568">
    <property type="protein sequence ID" value="WMT02727.1"/>
    <property type="molecule type" value="Genomic_DNA"/>
</dbReference>
<protein>
    <submittedName>
        <fullName evidence="3">DUF1508 domain-containing protein</fullName>
    </submittedName>
</protein>
<proteinExistence type="inferred from homology"/>
<sequence>MRFEIYRKGDDVLGNTPGTEDPYTWRLLADNDDILATGEGYANKTDCYHAINVVKSATTQTLVVDFS</sequence>
<dbReference type="Gene3D" id="3.30.160.160">
    <property type="entry name" value="YegP-like"/>
    <property type="match status" value="1"/>
</dbReference>
<evidence type="ECO:0000313" key="4">
    <source>
        <dbReference type="Proteomes" id="UP001229313"/>
    </source>
</evidence>
<dbReference type="InterPro" id="IPR036913">
    <property type="entry name" value="YegP-like_sf"/>
</dbReference>
<organism evidence="3 4">
    <name type="scientific">Lysobacter yananisis</name>
    <dbReference type="NCBI Taxonomy" id="1003114"/>
    <lineage>
        <taxon>Bacteria</taxon>
        <taxon>Pseudomonadati</taxon>
        <taxon>Pseudomonadota</taxon>
        <taxon>Gammaproteobacteria</taxon>
        <taxon>Lysobacterales</taxon>
        <taxon>Lysobacteraceae</taxon>
        <taxon>Lysobacter</taxon>
    </lineage>
</organism>
<evidence type="ECO:0000313" key="3">
    <source>
        <dbReference type="EMBL" id="WMT02727.1"/>
    </source>
</evidence>
<name>A0ABY9PA53_9GAMM</name>
<gene>
    <name evidence="3" type="ORF">RDV84_22630</name>
</gene>
<dbReference type="Proteomes" id="UP001229313">
    <property type="component" value="Chromosome"/>
</dbReference>
<reference evidence="3 4" key="1">
    <citation type="submission" date="2023-08" db="EMBL/GenBank/DDBJ databases">
        <title>The whole genome sequence of Lysobacter yananisis.</title>
        <authorList>
            <person name="Sun H."/>
        </authorList>
    </citation>
    <scope>NUCLEOTIDE SEQUENCE [LARGE SCALE GENOMIC DNA]</scope>
    <source>
        <strain evidence="3 4">SNNU513</strain>
    </source>
</reference>